<dbReference type="FunFam" id="1.25.40.10:FF:000381">
    <property type="entry name" value="Pentatricopeptide repeat-containing protein"/>
    <property type="match status" value="1"/>
</dbReference>
<evidence type="ECO:0000256" key="2">
    <source>
        <dbReference type="PROSITE-ProRule" id="PRU00708"/>
    </source>
</evidence>
<keyword evidence="4" id="KW-1185">Reference proteome</keyword>
<reference evidence="3" key="1">
    <citation type="submission" date="2023-05" db="EMBL/GenBank/DDBJ databases">
        <title>Nepenthes gracilis genome sequencing.</title>
        <authorList>
            <person name="Fukushima K."/>
        </authorList>
    </citation>
    <scope>NUCLEOTIDE SEQUENCE</scope>
    <source>
        <strain evidence="3">SING2019-196</strain>
    </source>
</reference>
<evidence type="ECO:0000256" key="1">
    <source>
        <dbReference type="ARBA" id="ARBA00022737"/>
    </source>
</evidence>
<gene>
    <name evidence="3" type="ORF">Nepgr_001883</name>
</gene>
<dbReference type="PANTHER" id="PTHR47926:SF347">
    <property type="entry name" value="PENTATRICOPEPTIDE REPEAT-CONTAINING PROTEIN"/>
    <property type="match status" value="1"/>
</dbReference>
<dbReference type="InterPro" id="IPR002885">
    <property type="entry name" value="PPR_rpt"/>
</dbReference>
<dbReference type="Proteomes" id="UP001279734">
    <property type="component" value="Unassembled WGS sequence"/>
</dbReference>
<feature type="repeat" description="PPR" evidence="2">
    <location>
        <begin position="93"/>
        <end position="123"/>
    </location>
</feature>
<sequence length="591" mass="67427">MEVHSCVGLQTLSLTSKQIPIKDPVNWNSVIKRHAELKNDQAILTAYNQMETLNISPDSKTLPLILKACSKLQAVETGKRVHSWIRNQKSIEDVRVRTALVNFYCKCGFLIDARNLFDEMSERDVVLWNTMIDGYVGCCRYEEAILLFMQMGFENLKPTSVTLVTLIVACGEMLELRLGQEIHGHCLRNGLLDTNCHLGAALIGFYQQFNLRVCRTMFDSVVMRNVVSWNTMLQGYFDAGDYFEAFNLFVQMLKDGVKCDTVTMLIMQACSEIGSLDMGIQMHQLAIKFGYAKDLYTINALLNMYSKNGCLESAYKLFESVPMRDSAMWNSMIYAYFEFGWHEDAWSMFSRMQSDGFRANEFTLNILLSMCSDSANNLIFGKHLHAKVIKSGFDNNISIGNALLSLYSELSCTEDAERIFSELTNPNVISFNTIILALASNRSRSQAWSYFQHLIDSPIKPNSHTIISILAVCVDKYWLKFGRSLHGFVIKDSIEVNVELNTALTEMYVNCGDVTTAWNLFDRCSNRDLISWNSLIGSLIRNNHANQSLLFFRRMISEVKPSSVTVIQYTWLMHPCRLSYFRPKPTCLHHT</sequence>
<keyword evidence="1" id="KW-0677">Repeat</keyword>
<dbReference type="Pfam" id="PF13041">
    <property type="entry name" value="PPR_2"/>
    <property type="match status" value="3"/>
</dbReference>
<proteinExistence type="predicted"/>
<feature type="repeat" description="PPR" evidence="2">
    <location>
        <begin position="294"/>
        <end position="324"/>
    </location>
</feature>
<dbReference type="InterPro" id="IPR011990">
    <property type="entry name" value="TPR-like_helical_dom_sf"/>
</dbReference>
<feature type="repeat" description="PPR" evidence="2">
    <location>
        <begin position="325"/>
        <end position="359"/>
    </location>
</feature>
<organism evidence="3 4">
    <name type="scientific">Nepenthes gracilis</name>
    <name type="common">Slender pitcher plant</name>
    <dbReference type="NCBI Taxonomy" id="150966"/>
    <lineage>
        <taxon>Eukaryota</taxon>
        <taxon>Viridiplantae</taxon>
        <taxon>Streptophyta</taxon>
        <taxon>Embryophyta</taxon>
        <taxon>Tracheophyta</taxon>
        <taxon>Spermatophyta</taxon>
        <taxon>Magnoliopsida</taxon>
        <taxon>eudicotyledons</taxon>
        <taxon>Gunneridae</taxon>
        <taxon>Pentapetalae</taxon>
        <taxon>Caryophyllales</taxon>
        <taxon>Nepenthaceae</taxon>
        <taxon>Nepenthes</taxon>
    </lineage>
</organism>
<dbReference type="GO" id="GO:0009451">
    <property type="term" value="P:RNA modification"/>
    <property type="evidence" value="ECO:0007669"/>
    <property type="project" value="InterPro"/>
</dbReference>
<feature type="repeat" description="PPR" evidence="2">
    <location>
        <begin position="225"/>
        <end position="259"/>
    </location>
</feature>
<comment type="caution">
    <text evidence="3">The sequence shown here is derived from an EMBL/GenBank/DDBJ whole genome shotgun (WGS) entry which is preliminary data.</text>
</comment>
<feature type="repeat" description="PPR" evidence="2">
    <location>
        <begin position="427"/>
        <end position="461"/>
    </location>
</feature>
<dbReference type="Pfam" id="PF01535">
    <property type="entry name" value="PPR"/>
    <property type="match status" value="2"/>
</dbReference>
<dbReference type="NCBIfam" id="TIGR00756">
    <property type="entry name" value="PPR"/>
    <property type="match status" value="5"/>
</dbReference>
<dbReference type="AlphaFoldDB" id="A0AAD3P588"/>
<dbReference type="FunFam" id="1.25.40.10:FF:000682">
    <property type="entry name" value="Pentatricopeptide repeat-containing protein At3g16610"/>
    <property type="match status" value="1"/>
</dbReference>
<evidence type="ECO:0000313" key="4">
    <source>
        <dbReference type="Proteomes" id="UP001279734"/>
    </source>
</evidence>
<feature type="repeat" description="PPR" evidence="2">
    <location>
        <begin position="124"/>
        <end position="158"/>
    </location>
</feature>
<evidence type="ECO:0000313" key="3">
    <source>
        <dbReference type="EMBL" id="GMH00044.1"/>
    </source>
</evidence>
<evidence type="ECO:0008006" key="5">
    <source>
        <dbReference type="Google" id="ProtNLM"/>
    </source>
</evidence>
<name>A0AAD3P588_NEPGR</name>
<dbReference type="GO" id="GO:0003723">
    <property type="term" value="F:RNA binding"/>
    <property type="evidence" value="ECO:0007669"/>
    <property type="project" value="InterPro"/>
</dbReference>
<dbReference type="EMBL" id="BSYO01000001">
    <property type="protein sequence ID" value="GMH00044.1"/>
    <property type="molecule type" value="Genomic_DNA"/>
</dbReference>
<dbReference type="PROSITE" id="PS51375">
    <property type="entry name" value="PPR"/>
    <property type="match status" value="6"/>
</dbReference>
<accession>A0AAD3P588</accession>
<dbReference type="Gene3D" id="1.25.40.10">
    <property type="entry name" value="Tetratricopeptide repeat domain"/>
    <property type="match status" value="4"/>
</dbReference>
<protein>
    <recommendedName>
        <fullName evidence="5">Pentatricopeptide repeat-containing protein</fullName>
    </recommendedName>
</protein>
<dbReference type="SUPFAM" id="SSF81901">
    <property type="entry name" value="HCP-like"/>
    <property type="match status" value="1"/>
</dbReference>
<dbReference type="InterPro" id="IPR046960">
    <property type="entry name" value="PPR_At4g14850-like_plant"/>
</dbReference>
<dbReference type="PANTHER" id="PTHR47926">
    <property type="entry name" value="PENTATRICOPEPTIDE REPEAT-CONTAINING PROTEIN"/>
    <property type="match status" value="1"/>
</dbReference>